<reference evidence="1" key="1">
    <citation type="journal article" date="2019" name="Emerg. Microbes Infect.">
        <title>Comprehensive subspecies identification of 175 nontuberculous mycobacteria species based on 7547 genomic profiles.</title>
        <authorList>
            <person name="Matsumoto Y."/>
            <person name="Kinjo T."/>
            <person name="Motooka D."/>
            <person name="Nabeya D."/>
            <person name="Jung N."/>
            <person name="Uechi K."/>
            <person name="Horii T."/>
            <person name="Iida T."/>
            <person name="Fujita J."/>
            <person name="Nakamura S."/>
        </authorList>
    </citation>
    <scope>NUCLEOTIDE SEQUENCE [LARGE SCALE GENOMIC DNA]</scope>
    <source>
        <strain evidence="1">JCM 13671</strain>
    </source>
</reference>
<evidence type="ECO:0000313" key="2">
    <source>
        <dbReference type="Proteomes" id="UP000466931"/>
    </source>
</evidence>
<sequence>MPVGRFRPTGRAIRLNMETCLDDIEVVSISKLPYTGEPFLGHDRINHSFGLGDCGNQEWNDWRGACST</sequence>
<protein>
    <submittedName>
        <fullName evidence="1">Uncharacterized protein</fullName>
    </submittedName>
</protein>
<dbReference type="RefSeq" id="WP_133057807.1">
    <property type="nucleotide sequence ID" value="NZ_AP022612.1"/>
</dbReference>
<reference evidence="1" key="2">
    <citation type="submission" date="2020-02" db="EMBL/GenBank/DDBJ databases">
        <authorList>
            <person name="Matsumoto Y."/>
            <person name="Motooka D."/>
            <person name="Nakamura S."/>
        </authorList>
    </citation>
    <scope>NUCLEOTIDE SEQUENCE</scope>
    <source>
        <strain evidence="1">JCM 13671</strain>
    </source>
</reference>
<dbReference type="OrthoDB" id="89044at2"/>
<dbReference type="Proteomes" id="UP000466931">
    <property type="component" value="Chromosome"/>
</dbReference>
<accession>A0A7I7XSX9</accession>
<organism evidence="1 2">
    <name type="scientific">Mycolicibacterium confluentis</name>
    <dbReference type="NCBI Taxonomy" id="28047"/>
    <lineage>
        <taxon>Bacteria</taxon>
        <taxon>Bacillati</taxon>
        <taxon>Actinomycetota</taxon>
        <taxon>Actinomycetes</taxon>
        <taxon>Mycobacteriales</taxon>
        <taxon>Mycobacteriaceae</taxon>
        <taxon>Mycolicibacterium</taxon>
    </lineage>
</organism>
<gene>
    <name evidence="1" type="ORF">MCNF_06570</name>
</gene>
<keyword evidence="2" id="KW-1185">Reference proteome</keyword>
<evidence type="ECO:0000313" key="1">
    <source>
        <dbReference type="EMBL" id="BBZ32052.1"/>
    </source>
</evidence>
<dbReference type="AlphaFoldDB" id="A0A7I7XSX9"/>
<proteinExistence type="predicted"/>
<dbReference type="EMBL" id="AP022612">
    <property type="protein sequence ID" value="BBZ32052.1"/>
    <property type="molecule type" value="Genomic_DNA"/>
</dbReference>
<name>A0A7I7XSX9_9MYCO</name>